<proteinExistence type="predicted"/>
<organism evidence="1 2">
    <name type="scientific">Pleodorina starrii</name>
    <dbReference type="NCBI Taxonomy" id="330485"/>
    <lineage>
        <taxon>Eukaryota</taxon>
        <taxon>Viridiplantae</taxon>
        <taxon>Chlorophyta</taxon>
        <taxon>core chlorophytes</taxon>
        <taxon>Chlorophyceae</taxon>
        <taxon>CS clade</taxon>
        <taxon>Chlamydomonadales</taxon>
        <taxon>Volvocaceae</taxon>
        <taxon>Pleodorina</taxon>
    </lineage>
</organism>
<evidence type="ECO:0000313" key="1">
    <source>
        <dbReference type="EMBL" id="GLC52241.1"/>
    </source>
</evidence>
<accession>A0A9W6BHD7</accession>
<dbReference type="Proteomes" id="UP001165080">
    <property type="component" value="Unassembled WGS sequence"/>
</dbReference>
<dbReference type="EMBL" id="BRXU01000005">
    <property type="protein sequence ID" value="GLC52241.1"/>
    <property type="molecule type" value="Genomic_DNA"/>
</dbReference>
<dbReference type="AlphaFoldDB" id="A0A9W6BHD7"/>
<keyword evidence="2" id="KW-1185">Reference proteome</keyword>
<gene>
    <name evidence="1" type="primary">PLEST010289</name>
    <name evidence="1" type="ORF">PLESTB_000599500</name>
</gene>
<name>A0A9W6BHD7_9CHLO</name>
<sequence length="291" mass="30287">MLVTILHSRWLDKQFLGCTRPADSADSFSNFEIPSMPDAVAASWPKGMRNGVVISVEADGWSSGGNSAAEYCDRARCDAASTSTVEAELEAEVDAIIDTLAASGIFVPDLDPRGGKQGPHGAAAALLHQSTYSSTWLASLQAPGAGCAAGDSSKPQRMIIKAHAFYSEQRAAKALVAAARSGKAVHVPTERDAMHEVRSAVKASLASTSTSLQAASSLGISSSSSSALGQPVHVEVRPCAQRSSSGPDFEVVALYPYHPAAAAASDVPTSVIDDDAPSAQQRIQMWLCDSE</sequence>
<reference evidence="1 2" key="1">
    <citation type="journal article" date="2023" name="Commun. Biol.">
        <title>Reorganization of the ancestral sex-determining regions during the evolution of trioecy in Pleodorina starrii.</title>
        <authorList>
            <person name="Takahashi K."/>
            <person name="Suzuki S."/>
            <person name="Kawai-Toyooka H."/>
            <person name="Yamamoto K."/>
            <person name="Hamaji T."/>
            <person name="Ootsuki R."/>
            <person name="Yamaguchi H."/>
            <person name="Kawachi M."/>
            <person name="Higashiyama T."/>
            <person name="Nozaki H."/>
        </authorList>
    </citation>
    <scope>NUCLEOTIDE SEQUENCE [LARGE SCALE GENOMIC DNA]</scope>
    <source>
        <strain evidence="1 2">NIES-4479</strain>
    </source>
</reference>
<evidence type="ECO:0000313" key="2">
    <source>
        <dbReference type="Proteomes" id="UP001165080"/>
    </source>
</evidence>
<protein>
    <submittedName>
        <fullName evidence="1">Uncharacterized protein</fullName>
    </submittedName>
</protein>
<comment type="caution">
    <text evidence="1">The sequence shown here is derived from an EMBL/GenBank/DDBJ whole genome shotgun (WGS) entry which is preliminary data.</text>
</comment>